<sequence length="217" mass="22944">MLSDIVPDSATPDLDEHGRVVASMLALSVVREAKTRASETIDRAVCPYGVAEVGGTTQLPFATLAGYADVLDALARSWPGIGLALALGHDCYEAALDGWREHARAAHTAIHNADISRYRGLVVADITETTSESGTIGTVARLVRDYRSQEPVVLAIADDAVAGTAVERERDVTAALTEAVAAVDEKASATGRGRYAYAQSAITTRKDAFVDAFREAI</sequence>
<evidence type="ECO:0000313" key="1">
    <source>
        <dbReference type="EMBL" id="MFC7190927.1"/>
    </source>
</evidence>
<proteinExistence type="predicted"/>
<dbReference type="Proteomes" id="UP001596417">
    <property type="component" value="Unassembled WGS sequence"/>
</dbReference>
<protein>
    <submittedName>
        <fullName evidence="1">Uncharacterized protein</fullName>
    </submittedName>
</protein>
<dbReference type="AlphaFoldDB" id="A0ABD5YPW7"/>
<keyword evidence="2" id="KW-1185">Reference proteome</keyword>
<name>A0ABD5YPW7_9EURY</name>
<gene>
    <name evidence="1" type="ORF">ACFQL7_14575</name>
</gene>
<comment type="caution">
    <text evidence="1">The sequence shown here is derived from an EMBL/GenBank/DDBJ whole genome shotgun (WGS) entry which is preliminary data.</text>
</comment>
<dbReference type="EMBL" id="JBHTAX010000001">
    <property type="protein sequence ID" value="MFC7190927.1"/>
    <property type="molecule type" value="Genomic_DNA"/>
</dbReference>
<dbReference type="RefSeq" id="WP_390205894.1">
    <property type="nucleotide sequence ID" value="NZ_JBHTAX010000001.1"/>
</dbReference>
<accession>A0ABD5YPW7</accession>
<organism evidence="1 2">
    <name type="scientific">Halocatena marina</name>
    <dbReference type="NCBI Taxonomy" id="2934937"/>
    <lineage>
        <taxon>Archaea</taxon>
        <taxon>Methanobacteriati</taxon>
        <taxon>Methanobacteriota</taxon>
        <taxon>Stenosarchaea group</taxon>
        <taxon>Halobacteria</taxon>
        <taxon>Halobacteriales</taxon>
        <taxon>Natronomonadaceae</taxon>
        <taxon>Halocatena</taxon>
    </lineage>
</organism>
<reference evidence="1 2" key="1">
    <citation type="journal article" date="2019" name="Int. J. Syst. Evol. Microbiol.">
        <title>The Global Catalogue of Microorganisms (GCM) 10K type strain sequencing project: providing services to taxonomists for standard genome sequencing and annotation.</title>
        <authorList>
            <consortium name="The Broad Institute Genomics Platform"/>
            <consortium name="The Broad Institute Genome Sequencing Center for Infectious Disease"/>
            <person name="Wu L."/>
            <person name="Ma J."/>
        </authorList>
    </citation>
    <scope>NUCLEOTIDE SEQUENCE [LARGE SCALE GENOMIC DNA]</scope>
    <source>
        <strain evidence="1 2">RDMS1</strain>
    </source>
</reference>
<evidence type="ECO:0000313" key="2">
    <source>
        <dbReference type="Proteomes" id="UP001596417"/>
    </source>
</evidence>